<evidence type="ECO:0000256" key="2">
    <source>
        <dbReference type="ARBA" id="ARBA00022553"/>
    </source>
</evidence>
<dbReference type="InterPro" id="IPR011006">
    <property type="entry name" value="CheY-like_superfamily"/>
</dbReference>
<dbReference type="AlphaFoldDB" id="A0A1H3PUV1"/>
<dbReference type="SMART" id="SM00448">
    <property type="entry name" value="REC"/>
    <property type="match status" value="1"/>
</dbReference>
<accession>A0A1H3PUV1</accession>
<dbReference type="InterPro" id="IPR001789">
    <property type="entry name" value="Sig_transdc_resp-reg_receiver"/>
</dbReference>
<evidence type="ECO:0000256" key="1">
    <source>
        <dbReference type="ARBA" id="ARBA00018672"/>
    </source>
</evidence>
<dbReference type="SUPFAM" id="SSF52172">
    <property type="entry name" value="CheY-like"/>
    <property type="match status" value="1"/>
</dbReference>
<keyword evidence="3" id="KW-0902">Two-component regulatory system</keyword>
<protein>
    <recommendedName>
        <fullName evidence="1">Stage 0 sporulation protein A homolog</fullName>
    </recommendedName>
</protein>
<dbReference type="RefSeq" id="WP_093314320.1">
    <property type="nucleotide sequence ID" value="NZ_FNPV01000007.1"/>
</dbReference>
<evidence type="ECO:0000259" key="6">
    <source>
        <dbReference type="PROSITE" id="PS50110"/>
    </source>
</evidence>
<evidence type="ECO:0000256" key="3">
    <source>
        <dbReference type="ARBA" id="ARBA00023012"/>
    </source>
</evidence>
<evidence type="ECO:0000313" key="8">
    <source>
        <dbReference type="Proteomes" id="UP000199230"/>
    </source>
</evidence>
<dbReference type="Pfam" id="PF00072">
    <property type="entry name" value="Response_reg"/>
    <property type="match status" value="1"/>
</dbReference>
<name>A0A1H3PUV1_9FIRM</name>
<dbReference type="OrthoDB" id="9797769at2"/>
<dbReference type="Proteomes" id="UP000199230">
    <property type="component" value="Unassembled WGS sequence"/>
</dbReference>
<proteinExistence type="predicted"/>
<evidence type="ECO:0000256" key="4">
    <source>
        <dbReference type="ARBA" id="ARBA00024867"/>
    </source>
</evidence>
<dbReference type="EMBL" id="FNPV01000007">
    <property type="protein sequence ID" value="SDZ04721.1"/>
    <property type="molecule type" value="Genomic_DNA"/>
</dbReference>
<dbReference type="PROSITE" id="PS50110">
    <property type="entry name" value="RESPONSE_REGULATORY"/>
    <property type="match status" value="1"/>
</dbReference>
<evidence type="ECO:0000313" key="7">
    <source>
        <dbReference type="EMBL" id="SDZ04721.1"/>
    </source>
</evidence>
<comment type="function">
    <text evidence="4">May play the central regulatory role in sporulation. It may be an element of the effector pathway responsible for the activation of sporulation genes in response to nutritional stress. Spo0A may act in concert with spo0H (a sigma factor) to control the expression of some genes that are critical to the sporulation process.</text>
</comment>
<keyword evidence="8" id="KW-1185">Reference proteome</keyword>
<dbReference type="GO" id="GO:0000160">
    <property type="term" value="P:phosphorelay signal transduction system"/>
    <property type="evidence" value="ECO:0007669"/>
    <property type="project" value="UniProtKB-KW"/>
</dbReference>
<keyword evidence="2 5" id="KW-0597">Phosphoprotein</keyword>
<reference evidence="7 8" key="1">
    <citation type="submission" date="2016-10" db="EMBL/GenBank/DDBJ databases">
        <authorList>
            <person name="de Groot N.N."/>
        </authorList>
    </citation>
    <scope>NUCLEOTIDE SEQUENCE [LARGE SCALE GENOMIC DNA]</scope>
    <source>
        <strain evidence="7 8">APO</strain>
    </source>
</reference>
<gene>
    <name evidence="7" type="ORF">SAMN05192546_107104</name>
</gene>
<evidence type="ECO:0000256" key="5">
    <source>
        <dbReference type="PROSITE-ProRule" id="PRU00169"/>
    </source>
</evidence>
<dbReference type="CDD" id="cd17546">
    <property type="entry name" value="REC_hyHK_CKI1_RcsC-like"/>
    <property type="match status" value="1"/>
</dbReference>
<feature type="modified residue" description="4-aspartylphosphate" evidence="5">
    <location>
        <position position="55"/>
    </location>
</feature>
<feature type="domain" description="Response regulatory" evidence="6">
    <location>
        <begin position="2"/>
        <end position="128"/>
    </location>
</feature>
<organism evidence="7 8">
    <name type="scientific">Tindallia californiensis</name>
    <dbReference type="NCBI Taxonomy" id="159292"/>
    <lineage>
        <taxon>Bacteria</taxon>
        <taxon>Bacillati</taxon>
        <taxon>Bacillota</taxon>
        <taxon>Clostridia</taxon>
        <taxon>Peptostreptococcales</taxon>
        <taxon>Tindalliaceae</taxon>
        <taxon>Tindallia</taxon>
    </lineage>
</organism>
<dbReference type="Gene3D" id="3.40.50.2300">
    <property type="match status" value="1"/>
</dbReference>
<dbReference type="PANTHER" id="PTHR45339:SF1">
    <property type="entry name" value="HYBRID SIGNAL TRANSDUCTION HISTIDINE KINASE J"/>
    <property type="match status" value="1"/>
</dbReference>
<dbReference type="STRING" id="159292.SAMN05192546_107104"/>
<sequence>MKILIAEDHHPSSYVLKKFLEIYGECTLVENGMDAVNSFLQSLKEGEGFDLICLDILMPKMDGLKTLQSIRKIQEKMKNENKKEPRIIMVTALEETDNIYKAFEEGCDAYLVKPYTKEKLEATLKKLDILPKEST</sequence>
<dbReference type="PANTHER" id="PTHR45339">
    <property type="entry name" value="HYBRID SIGNAL TRANSDUCTION HISTIDINE KINASE J"/>
    <property type="match status" value="1"/>
</dbReference>